<feature type="non-terminal residue" evidence="1">
    <location>
        <position position="1"/>
    </location>
</feature>
<dbReference type="AlphaFoldDB" id="A0AA40G362"/>
<name>A0AA40G362_9HYME</name>
<dbReference type="Proteomes" id="UP001177670">
    <property type="component" value="Unassembled WGS sequence"/>
</dbReference>
<accession>A0AA40G362</accession>
<protein>
    <submittedName>
        <fullName evidence="1">Uncharacterized protein</fullName>
    </submittedName>
</protein>
<keyword evidence="2" id="KW-1185">Reference proteome</keyword>
<sequence length="148" mass="17094">GPLSYPERQSQHLERFFKGKIGKQRASWLAPRSHVGTFVPIKGQSPSTRHIHSTISQFESRRGDTSYPSPVISRNNCRHSSKIYVLKSLQSAFLISLRRLQKAKRENLSEAGSIPPRFTVALRHVEFRYIIYLVFTVEQPHIFSYKPD</sequence>
<organism evidence="1 2">
    <name type="scientific">Melipona bicolor</name>
    <dbReference type="NCBI Taxonomy" id="60889"/>
    <lineage>
        <taxon>Eukaryota</taxon>
        <taxon>Metazoa</taxon>
        <taxon>Ecdysozoa</taxon>
        <taxon>Arthropoda</taxon>
        <taxon>Hexapoda</taxon>
        <taxon>Insecta</taxon>
        <taxon>Pterygota</taxon>
        <taxon>Neoptera</taxon>
        <taxon>Endopterygota</taxon>
        <taxon>Hymenoptera</taxon>
        <taxon>Apocrita</taxon>
        <taxon>Aculeata</taxon>
        <taxon>Apoidea</taxon>
        <taxon>Anthophila</taxon>
        <taxon>Apidae</taxon>
        <taxon>Melipona</taxon>
    </lineage>
</organism>
<comment type="caution">
    <text evidence="1">The sequence shown here is derived from an EMBL/GenBank/DDBJ whole genome shotgun (WGS) entry which is preliminary data.</text>
</comment>
<evidence type="ECO:0000313" key="1">
    <source>
        <dbReference type="EMBL" id="KAK1129844.1"/>
    </source>
</evidence>
<reference evidence="1" key="1">
    <citation type="submission" date="2021-10" db="EMBL/GenBank/DDBJ databases">
        <title>Melipona bicolor Genome sequencing and assembly.</title>
        <authorList>
            <person name="Araujo N.S."/>
            <person name="Arias M.C."/>
        </authorList>
    </citation>
    <scope>NUCLEOTIDE SEQUENCE</scope>
    <source>
        <strain evidence="1">USP_2M_L1-L4_2017</strain>
        <tissue evidence="1">Whole body</tissue>
    </source>
</reference>
<evidence type="ECO:0000313" key="2">
    <source>
        <dbReference type="Proteomes" id="UP001177670"/>
    </source>
</evidence>
<dbReference type="EMBL" id="JAHYIQ010000008">
    <property type="protein sequence ID" value="KAK1129844.1"/>
    <property type="molecule type" value="Genomic_DNA"/>
</dbReference>
<proteinExistence type="predicted"/>
<gene>
    <name evidence="1" type="ORF">K0M31_019552</name>
</gene>